<accession>A0A6A1W9Y7</accession>
<feature type="transmembrane region" description="Helical" evidence="6">
    <location>
        <begin position="313"/>
        <end position="332"/>
    </location>
</feature>
<dbReference type="GO" id="GO:0022857">
    <property type="term" value="F:transmembrane transporter activity"/>
    <property type="evidence" value="ECO:0007669"/>
    <property type="project" value="InterPro"/>
</dbReference>
<evidence type="ECO:0000259" key="7">
    <source>
        <dbReference type="Pfam" id="PF00892"/>
    </source>
</evidence>
<dbReference type="Pfam" id="PF00892">
    <property type="entry name" value="EamA"/>
    <property type="match status" value="2"/>
</dbReference>
<protein>
    <recommendedName>
        <fullName evidence="6">WAT1-related protein</fullName>
    </recommendedName>
</protein>
<dbReference type="GO" id="GO:0016020">
    <property type="term" value="C:membrane"/>
    <property type="evidence" value="ECO:0007669"/>
    <property type="project" value="UniProtKB-SubCell"/>
</dbReference>
<feature type="domain" description="EamA" evidence="7">
    <location>
        <begin position="18"/>
        <end position="152"/>
    </location>
</feature>
<feature type="domain" description="EamA" evidence="7">
    <location>
        <begin position="193"/>
        <end position="331"/>
    </location>
</feature>
<dbReference type="EMBL" id="RXIC02000021">
    <property type="protein sequence ID" value="KAB1220847.1"/>
    <property type="molecule type" value="Genomic_DNA"/>
</dbReference>
<keyword evidence="4 6" id="KW-1133">Transmembrane helix</keyword>
<comment type="caution">
    <text evidence="8">The sequence shown here is derived from an EMBL/GenBank/DDBJ whole genome shotgun (WGS) entry which is preliminary data.</text>
</comment>
<feature type="transmembrane region" description="Helical" evidence="6">
    <location>
        <begin position="140"/>
        <end position="160"/>
    </location>
</feature>
<keyword evidence="9" id="KW-1185">Reference proteome</keyword>
<organism evidence="8 9">
    <name type="scientific">Morella rubra</name>
    <name type="common">Chinese bayberry</name>
    <dbReference type="NCBI Taxonomy" id="262757"/>
    <lineage>
        <taxon>Eukaryota</taxon>
        <taxon>Viridiplantae</taxon>
        <taxon>Streptophyta</taxon>
        <taxon>Embryophyta</taxon>
        <taxon>Tracheophyta</taxon>
        <taxon>Spermatophyta</taxon>
        <taxon>Magnoliopsida</taxon>
        <taxon>eudicotyledons</taxon>
        <taxon>Gunneridae</taxon>
        <taxon>Pentapetalae</taxon>
        <taxon>rosids</taxon>
        <taxon>fabids</taxon>
        <taxon>Fagales</taxon>
        <taxon>Myricaceae</taxon>
        <taxon>Morella</taxon>
    </lineage>
</organism>
<sequence>MKNFLGYFNALVKSQKPYVAMLFTQFVYAGMALFSKAAIAKGMNPQVFVFYRQAFASLALVPFAFFLESKKTAPLSFNLLCKIFLVSLCGITLSLNLYYVAMNYTSATFAAASTNIIPCITFIMATFLRMESITIRHLHGIAKVFGSVVGLSGALVFAFVKGPPINFMHWHPATEKLNASSTTQRSSGGEWIKGPLIMLLANTAWSLWLILQGPIIQQYPAKLRLIALQCFFSCIQSAVVALAVERNPSAWKLGWDVHLISVAYCGIIVTGITYWLQVWVIEKKGPVFTAMFTPLALIITAIISAFLWKENLYWGSIGGAILLVGGLYIVLWGKNKEGKSESTDKQRQETKEEVILECITHHQAVMEY</sequence>
<evidence type="ECO:0000256" key="1">
    <source>
        <dbReference type="ARBA" id="ARBA00004141"/>
    </source>
</evidence>
<comment type="similarity">
    <text evidence="2 6">Belongs to the drug/metabolite transporter (DMT) superfamily. Plant drug/metabolite exporter (P-DME) (TC 2.A.7.4) family.</text>
</comment>
<feature type="transmembrane region" description="Helical" evidence="6">
    <location>
        <begin position="50"/>
        <end position="67"/>
    </location>
</feature>
<evidence type="ECO:0000256" key="5">
    <source>
        <dbReference type="ARBA" id="ARBA00023136"/>
    </source>
</evidence>
<reference evidence="8 9" key="1">
    <citation type="journal article" date="2019" name="Plant Biotechnol. J.">
        <title>The red bayberry genome and genetic basis of sex determination.</title>
        <authorList>
            <person name="Jia H.M."/>
            <person name="Jia H.J."/>
            <person name="Cai Q.L."/>
            <person name="Wang Y."/>
            <person name="Zhao H.B."/>
            <person name="Yang W.F."/>
            <person name="Wang G.Y."/>
            <person name="Li Y.H."/>
            <person name="Zhan D.L."/>
            <person name="Shen Y.T."/>
            <person name="Niu Q.F."/>
            <person name="Chang L."/>
            <person name="Qiu J."/>
            <person name="Zhao L."/>
            <person name="Xie H.B."/>
            <person name="Fu W.Y."/>
            <person name="Jin J."/>
            <person name="Li X.W."/>
            <person name="Jiao Y."/>
            <person name="Zhou C.C."/>
            <person name="Tu T."/>
            <person name="Chai C.Y."/>
            <person name="Gao J.L."/>
            <person name="Fan L.J."/>
            <person name="van de Weg E."/>
            <person name="Wang J.Y."/>
            <person name="Gao Z.S."/>
        </authorList>
    </citation>
    <scope>NUCLEOTIDE SEQUENCE [LARGE SCALE GENOMIC DNA]</scope>
    <source>
        <tissue evidence="8">Leaves</tissue>
    </source>
</reference>
<feature type="transmembrane region" description="Helical" evidence="6">
    <location>
        <begin position="107"/>
        <end position="128"/>
    </location>
</feature>
<evidence type="ECO:0000256" key="6">
    <source>
        <dbReference type="RuleBase" id="RU363077"/>
    </source>
</evidence>
<evidence type="ECO:0000313" key="8">
    <source>
        <dbReference type="EMBL" id="KAB1220847.1"/>
    </source>
</evidence>
<evidence type="ECO:0000256" key="4">
    <source>
        <dbReference type="ARBA" id="ARBA00022989"/>
    </source>
</evidence>
<feature type="transmembrane region" description="Helical" evidence="6">
    <location>
        <begin position="18"/>
        <end position="38"/>
    </location>
</feature>
<evidence type="ECO:0000313" key="9">
    <source>
        <dbReference type="Proteomes" id="UP000516437"/>
    </source>
</evidence>
<feature type="transmembrane region" description="Helical" evidence="6">
    <location>
        <begin position="191"/>
        <end position="211"/>
    </location>
</feature>
<keyword evidence="5 6" id="KW-0472">Membrane</keyword>
<gene>
    <name evidence="8" type="ORF">CJ030_MR3G023985</name>
</gene>
<dbReference type="PANTHER" id="PTHR31218">
    <property type="entry name" value="WAT1-RELATED PROTEIN"/>
    <property type="match status" value="1"/>
</dbReference>
<feature type="transmembrane region" description="Helical" evidence="6">
    <location>
        <begin position="223"/>
        <end position="243"/>
    </location>
</feature>
<proteinExistence type="inferred from homology"/>
<name>A0A6A1W9Y7_9ROSI</name>
<comment type="subcellular location">
    <subcellularLocation>
        <location evidence="1 6">Membrane</location>
        <topology evidence="1 6">Multi-pass membrane protein</topology>
    </subcellularLocation>
</comment>
<dbReference type="InterPro" id="IPR030184">
    <property type="entry name" value="WAT1-related"/>
</dbReference>
<evidence type="ECO:0000256" key="3">
    <source>
        <dbReference type="ARBA" id="ARBA00022692"/>
    </source>
</evidence>
<dbReference type="Proteomes" id="UP000516437">
    <property type="component" value="Chromosome 3"/>
</dbReference>
<evidence type="ECO:0000256" key="2">
    <source>
        <dbReference type="ARBA" id="ARBA00007635"/>
    </source>
</evidence>
<keyword evidence="3 6" id="KW-0812">Transmembrane</keyword>
<feature type="transmembrane region" description="Helical" evidence="6">
    <location>
        <begin position="79"/>
        <end position="101"/>
    </location>
</feature>
<dbReference type="OrthoDB" id="1728340at2759"/>
<dbReference type="AlphaFoldDB" id="A0A6A1W9Y7"/>
<feature type="transmembrane region" description="Helical" evidence="6">
    <location>
        <begin position="288"/>
        <end position="307"/>
    </location>
</feature>
<dbReference type="InterPro" id="IPR037185">
    <property type="entry name" value="EmrE-like"/>
</dbReference>
<dbReference type="InterPro" id="IPR000620">
    <property type="entry name" value="EamA_dom"/>
</dbReference>
<feature type="transmembrane region" description="Helical" evidence="6">
    <location>
        <begin position="255"/>
        <end position="276"/>
    </location>
</feature>
<dbReference type="SUPFAM" id="SSF103481">
    <property type="entry name" value="Multidrug resistance efflux transporter EmrE"/>
    <property type="match status" value="2"/>
</dbReference>